<comment type="caution">
    <text evidence="3">The sequence shown here is derived from an EMBL/GenBank/DDBJ whole genome shotgun (WGS) entry which is preliminary data.</text>
</comment>
<proteinExistence type="predicted"/>
<protein>
    <submittedName>
        <fullName evidence="3">Bifunctional diguanylate cyclase/phosphodiesterase</fullName>
    </submittedName>
</protein>
<accession>A0A2N4YSV9</accession>
<reference evidence="3 4" key="2">
    <citation type="submission" date="2018-01" db="EMBL/GenBank/DDBJ databases">
        <title>Genomic study of Klebsiella pneumoniae.</title>
        <authorList>
            <person name="Yang Y."/>
            <person name="Bicalho R."/>
        </authorList>
    </citation>
    <scope>NUCLEOTIDE SEQUENCE [LARGE SCALE GENOMIC DNA]</scope>
    <source>
        <strain evidence="3 4">A8</strain>
    </source>
</reference>
<dbReference type="InterPro" id="IPR007892">
    <property type="entry name" value="CHASE4"/>
</dbReference>
<feature type="non-terminal residue" evidence="3">
    <location>
        <position position="184"/>
    </location>
</feature>
<organism evidence="3 4">
    <name type="scientific">Klebsiella variicola</name>
    <dbReference type="NCBI Taxonomy" id="244366"/>
    <lineage>
        <taxon>Bacteria</taxon>
        <taxon>Pseudomonadati</taxon>
        <taxon>Pseudomonadota</taxon>
        <taxon>Gammaproteobacteria</taxon>
        <taxon>Enterobacterales</taxon>
        <taxon>Enterobacteriaceae</taxon>
        <taxon>Klebsiella/Raoultella group</taxon>
        <taxon>Klebsiella</taxon>
        <taxon>Klebsiella pneumoniae complex</taxon>
    </lineage>
</organism>
<evidence type="ECO:0000313" key="3">
    <source>
        <dbReference type="EMBL" id="PLM90664.1"/>
    </source>
</evidence>
<dbReference type="Proteomes" id="UP000234412">
    <property type="component" value="Unassembled WGS sequence"/>
</dbReference>
<evidence type="ECO:0000259" key="2">
    <source>
        <dbReference type="Pfam" id="PF05228"/>
    </source>
</evidence>
<evidence type="ECO:0000313" key="4">
    <source>
        <dbReference type="Proteomes" id="UP000234412"/>
    </source>
</evidence>
<sequence length="184" mass="20210">MFTAFGWRKIPSARTLSIMIFLAGLGLTASVISLLYLSQHLIASKSNEIDQQRSVLSVEGAVQTSVNRVLSLVLDNAIWDDAVTQTYAPSLDQKWLYDSWGSGFKINNLYDGTFVLDEHYRILWGAFQSQVLPRTDLSFLGAGLTSLIRSHAQALREGKNAFAGITRTEAGIAFVGIGLIRPTT</sequence>
<keyword evidence="1" id="KW-0472">Membrane</keyword>
<evidence type="ECO:0000256" key="1">
    <source>
        <dbReference type="SAM" id="Phobius"/>
    </source>
</evidence>
<keyword evidence="1" id="KW-0812">Transmembrane</keyword>
<dbReference type="AlphaFoldDB" id="A0A2N4YSV9"/>
<feature type="domain" description="CHASE4" evidence="2">
    <location>
        <begin position="61"/>
        <end position="181"/>
    </location>
</feature>
<gene>
    <name evidence="3" type="ORF">CWN47_29725</name>
</gene>
<name>A0A2N4YSV9_KLEVA</name>
<reference evidence="3 4" key="1">
    <citation type="submission" date="2017-11" db="EMBL/GenBank/DDBJ databases">
        <authorList>
            <person name="Han C.G."/>
        </authorList>
    </citation>
    <scope>NUCLEOTIDE SEQUENCE [LARGE SCALE GENOMIC DNA]</scope>
    <source>
        <strain evidence="3 4">A8</strain>
    </source>
</reference>
<dbReference type="EMBL" id="PIDP01001592">
    <property type="protein sequence ID" value="PLM90664.1"/>
    <property type="molecule type" value="Genomic_DNA"/>
</dbReference>
<keyword evidence="1" id="KW-1133">Transmembrane helix</keyword>
<dbReference type="Pfam" id="PF05228">
    <property type="entry name" value="CHASE4"/>
    <property type="match status" value="1"/>
</dbReference>
<feature type="transmembrane region" description="Helical" evidence="1">
    <location>
        <begin position="16"/>
        <end position="37"/>
    </location>
</feature>